<dbReference type="Proteomes" id="UP000501926">
    <property type="component" value="Chromosome"/>
</dbReference>
<reference evidence="1" key="2">
    <citation type="submission" date="2006-01" db="EMBL/GenBank/DDBJ databases">
        <authorList>
            <person name="Genoscope"/>
        </authorList>
    </citation>
    <scope>NUCLEOTIDE SEQUENCE</scope>
</reference>
<dbReference type="AlphaFoldDB" id="Q1PY74"/>
<organism evidence="1">
    <name type="scientific">Kuenenia stuttgartiensis</name>
    <dbReference type="NCBI Taxonomy" id="174633"/>
    <lineage>
        <taxon>Bacteria</taxon>
        <taxon>Pseudomonadati</taxon>
        <taxon>Planctomycetota</taxon>
        <taxon>Candidatus Brocadiia</taxon>
        <taxon>Candidatus Brocadiales</taxon>
        <taxon>Candidatus Brocadiaceae</taxon>
        <taxon>Candidatus Kuenenia</taxon>
    </lineage>
</organism>
<sequence length="132" mass="14765">MTQASCLLYFTLKLDACGTILPLPPANGIFTKNRECSCSNYVPRWRGCRGWTGFLHRFNYPFIMKTNSPLFPTLRRQFHPLNPPPAGDKLAISLQLSCPCGVDTGAFLVFCDFCHVLMKRKVVLTPGSLVLP</sequence>
<name>Q1PY74_KUEST</name>
<evidence type="ECO:0000313" key="1">
    <source>
        <dbReference type="EMBL" id="CAJ72042.1"/>
    </source>
</evidence>
<proteinExistence type="predicted"/>
<evidence type="ECO:0000313" key="2">
    <source>
        <dbReference type="EMBL" id="QII10609.1"/>
    </source>
</evidence>
<protein>
    <submittedName>
        <fullName evidence="1">Uncharacterized protein</fullName>
    </submittedName>
</protein>
<accession>Q1PY74</accession>
<gene>
    <name evidence="2" type="ORF">KsCSTR_12300</name>
    <name evidence="1" type="ORF">kustd1297</name>
</gene>
<reference evidence="2 3" key="3">
    <citation type="submission" date="2020-02" db="EMBL/GenBank/DDBJ databases">
        <title>Newly sequenced genome of strain CSTR1 showed variability in Candidatus Kuenenia stuttgartiensis genomes.</title>
        <authorList>
            <person name="Ding C."/>
            <person name="Adrian L."/>
        </authorList>
    </citation>
    <scope>NUCLEOTIDE SEQUENCE [LARGE SCALE GENOMIC DNA]</scope>
    <source>
        <strain evidence="2 3">CSTR1</strain>
    </source>
</reference>
<evidence type="ECO:0000313" key="3">
    <source>
        <dbReference type="Proteomes" id="UP000501926"/>
    </source>
</evidence>
<dbReference type="EMBL" id="CT573072">
    <property type="protein sequence ID" value="CAJ72042.1"/>
    <property type="molecule type" value="Genomic_DNA"/>
</dbReference>
<reference evidence="1" key="1">
    <citation type="journal article" date="2006" name="Nature">
        <title>Deciphering the evolution and metabolism of an anammox bacterium from a community genome.</title>
        <authorList>
            <person name="Strous M."/>
            <person name="Pelletier E."/>
            <person name="Mangenot S."/>
            <person name="Rattei T."/>
            <person name="Lehner A."/>
            <person name="Taylor M.W."/>
            <person name="Horn M."/>
            <person name="Daims H."/>
            <person name="Bartol-Mavel D."/>
            <person name="Wincker P."/>
            <person name="Barbe V."/>
            <person name="Fonknechten N."/>
            <person name="Vallenet D."/>
            <person name="Segurens B."/>
            <person name="Schenowitz-Truong C."/>
            <person name="Medigue C."/>
            <person name="Collingro A."/>
            <person name="Snel B."/>
            <person name="Dutilh B.E."/>
            <person name="OpDenCamp H.J.M."/>
            <person name="vanDerDrift C."/>
            <person name="Cirpus I."/>
            <person name="vanDePas-Schoonen K.T."/>
            <person name="Harhangi H.R."/>
            <person name="vanNiftrik L."/>
            <person name="Schmid M."/>
            <person name="Keltjens J."/>
            <person name="vanDeVossenberg J."/>
            <person name="Kartal B."/>
            <person name="Meier H."/>
            <person name="Frishman D."/>
            <person name="Huynen M.A."/>
            <person name="Mewes H."/>
            <person name="Weissenbach J."/>
            <person name="Jetten M.S.M."/>
            <person name="Wagner M."/>
            <person name="LePaslier D."/>
        </authorList>
    </citation>
    <scope>NUCLEOTIDE SEQUENCE</scope>
</reference>
<dbReference type="EMBL" id="CP049055">
    <property type="protein sequence ID" value="QII10609.1"/>
    <property type="molecule type" value="Genomic_DNA"/>
</dbReference>